<dbReference type="InterPro" id="IPR008258">
    <property type="entry name" value="Transglycosylase_SLT_dom_1"/>
</dbReference>
<dbReference type="GO" id="GO:0004553">
    <property type="term" value="F:hydrolase activity, hydrolyzing O-glycosyl compounds"/>
    <property type="evidence" value="ECO:0007669"/>
    <property type="project" value="InterPro"/>
</dbReference>
<evidence type="ECO:0000256" key="2">
    <source>
        <dbReference type="ARBA" id="ARBA00009387"/>
    </source>
</evidence>
<dbReference type="InterPro" id="IPR023346">
    <property type="entry name" value="Lysozyme-like_dom_sf"/>
</dbReference>
<evidence type="ECO:0000256" key="3">
    <source>
        <dbReference type="ARBA" id="ARBA00022729"/>
    </source>
</evidence>
<keyword evidence="3 4" id="KW-0732">Signal</keyword>
<dbReference type="InterPro" id="IPR008939">
    <property type="entry name" value="Lytic_TGlycosylase_superhlx_U"/>
</dbReference>
<organism evidence="6 7">
    <name type="scientific">Roseovarius pacificus</name>
    <dbReference type="NCBI Taxonomy" id="337701"/>
    <lineage>
        <taxon>Bacteria</taxon>
        <taxon>Pseudomonadati</taxon>
        <taxon>Pseudomonadota</taxon>
        <taxon>Alphaproteobacteria</taxon>
        <taxon>Rhodobacterales</taxon>
        <taxon>Roseobacteraceae</taxon>
        <taxon>Roseovarius</taxon>
    </lineage>
</organism>
<dbReference type="RefSeq" id="WP_229709566.1">
    <property type="nucleotide sequence ID" value="NZ_BMLR01000011.1"/>
</dbReference>
<evidence type="ECO:0000256" key="4">
    <source>
        <dbReference type="SAM" id="SignalP"/>
    </source>
</evidence>
<dbReference type="PANTHER" id="PTHR37423:SF2">
    <property type="entry name" value="MEMBRANE-BOUND LYTIC MUREIN TRANSGLYCOSYLASE C"/>
    <property type="match status" value="1"/>
</dbReference>
<dbReference type="Gene3D" id="1.10.530.10">
    <property type="match status" value="1"/>
</dbReference>
<feature type="domain" description="Transglycosylase SLT" evidence="5">
    <location>
        <begin position="487"/>
        <end position="589"/>
    </location>
</feature>
<proteinExistence type="inferred from homology"/>
<reference evidence="6 7" key="1">
    <citation type="submission" date="2016-11" db="EMBL/GenBank/DDBJ databases">
        <authorList>
            <person name="Jaros S."/>
            <person name="Januszkiewicz K."/>
            <person name="Wedrychowicz H."/>
        </authorList>
    </citation>
    <scope>NUCLEOTIDE SEQUENCE [LARGE SCALE GENOMIC DNA]</scope>
    <source>
        <strain evidence="6 7">DSM 29589</strain>
    </source>
</reference>
<protein>
    <submittedName>
        <fullName evidence="6">Soluble lytic murein transglycosylase</fullName>
    </submittedName>
</protein>
<name>A0A1M7G981_9RHOB</name>
<evidence type="ECO:0000256" key="1">
    <source>
        <dbReference type="ARBA" id="ARBA00007734"/>
    </source>
</evidence>
<dbReference type="AlphaFoldDB" id="A0A1M7G981"/>
<evidence type="ECO:0000313" key="6">
    <source>
        <dbReference type="EMBL" id="SHM12840.1"/>
    </source>
</evidence>
<dbReference type="Pfam" id="PF01464">
    <property type="entry name" value="SLT"/>
    <property type="match status" value="1"/>
</dbReference>
<keyword evidence="7" id="KW-1185">Reference proteome</keyword>
<dbReference type="Proteomes" id="UP000183974">
    <property type="component" value="Unassembled WGS sequence"/>
</dbReference>
<dbReference type="Gene3D" id="1.25.20.10">
    <property type="entry name" value="Bacterial muramidases"/>
    <property type="match status" value="1"/>
</dbReference>
<dbReference type="SUPFAM" id="SSF53955">
    <property type="entry name" value="Lysozyme-like"/>
    <property type="match status" value="1"/>
</dbReference>
<gene>
    <name evidence="6" type="ORF">SAMN05444398_11064</name>
</gene>
<dbReference type="EMBL" id="FRBR01000010">
    <property type="protein sequence ID" value="SHM12840.1"/>
    <property type="molecule type" value="Genomic_DNA"/>
</dbReference>
<evidence type="ECO:0000313" key="7">
    <source>
        <dbReference type="Proteomes" id="UP000183974"/>
    </source>
</evidence>
<dbReference type="GO" id="GO:0042597">
    <property type="term" value="C:periplasmic space"/>
    <property type="evidence" value="ECO:0007669"/>
    <property type="project" value="InterPro"/>
</dbReference>
<dbReference type="CDD" id="cd13401">
    <property type="entry name" value="Slt70-like"/>
    <property type="match status" value="1"/>
</dbReference>
<comment type="similarity">
    <text evidence="1">Belongs to the transglycosylase Slt family.</text>
</comment>
<dbReference type="SUPFAM" id="SSF48435">
    <property type="entry name" value="Bacterial muramidases"/>
    <property type="match status" value="1"/>
</dbReference>
<feature type="signal peptide" evidence="4">
    <location>
        <begin position="1"/>
        <end position="20"/>
    </location>
</feature>
<comment type="similarity">
    <text evidence="2">Belongs to the virb1 family.</text>
</comment>
<evidence type="ECO:0000259" key="5">
    <source>
        <dbReference type="Pfam" id="PF01464"/>
    </source>
</evidence>
<dbReference type="PANTHER" id="PTHR37423">
    <property type="entry name" value="SOLUBLE LYTIC MUREIN TRANSGLYCOSYLASE-RELATED"/>
    <property type="match status" value="1"/>
</dbReference>
<dbReference type="STRING" id="337701.SAMN05444398_11064"/>
<accession>A0A1M7G981</accession>
<sequence>MRLFCFLIGLVVGLASLSSAEPARIAPRPLAAALYAMEGGRWDVAARLAERDGPAASALIEWYRLSDGQGTPGEVVAFLDAHSDWPGLDYLRRQSEERMAIAGTDSQILAFFDGHLPQTGAGALAHARTLLAADRTGEAEATLVLAWLTMDLSTAEHDQFIARHADLLAQHHDTRLDMALWRGLRDVAQMVPLVSENRRKVAETRQQVEDGKIAPDDVPEALQTDPLVAHALFDRHLKRNDSDKAIEVILRQSRADEGLGEPGRWAGWRRYLARAQMREGNAQTAYDLASRHGLVDGSSFADLEWLSGYLALTYLDDPALALDHFQRFRAAVETPISLGRAGYWIGRAQEALGDPEAAQISYARGAAHQTSFYGLLAAEKAGLPADPDLAGDRALPDPRQAAFTQSLVYKAAILALAADELNLAERFFVHLSDSLDATGLGQLGAILAELGQAHLQVMIGKAGAQRGIVLPAPYYALHPMTDMDLPVPMELALSIARRESEFDHRVVSGAGAMGLMQLMPGTAGDMARVLGESDHSRVRVFNDWRYNVRLGSTYLAGLAERFDGNVVMMAAGYNAGPGRPRDWMAESGDPRSGGIDVVDWIEHIPFRETRNYVMRVAESLPVYRARLGKPPHPVPFSQELTGTTLRTVSD</sequence>
<feature type="chain" id="PRO_5013337085" evidence="4">
    <location>
        <begin position="21"/>
        <end position="650"/>
    </location>
</feature>